<evidence type="ECO:0000256" key="2">
    <source>
        <dbReference type="ARBA" id="ARBA00022737"/>
    </source>
</evidence>
<evidence type="ECO:0000256" key="4">
    <source>
        <dbReference type="SAM" id="Phobius"/>
    </source>
</evidence>
<protein>
    <submittedName>
        <fullName evidence="5">Uncharacterized protein</fullName>
    </submittedName>
</protein>
<comment type="caution">
    <text evidence="5">The sequence shown here is derived from an EMBL/GenBank/DDBJ whole genome shotgun (WGS) entry which is preliminary data.</text>
</comment>
<feature type="transmembrane region" description="Helical" evidence="4">
    <location>
        <begin position="917"/>
        <end position="935"/>
    </location>
</feature>
<dbReference type="AlphaFoldDB" id="A0A8S1NAR8"/>
<dbReference type="EMBL" id="CAJJDM010000086">
    <property type="protein sequence ID" value="CAD8089222.1"/>
    <property type="molecule type" value="Genomic_DNA"/>
</dbReference>
<keyword evidence="4" id="KW-0812">Transmembrane</keyword>
<evidence type="ECO:0000313" key="6">
    <source>
        <dbReference type="Proteomes" id="UP000688137"/>
    </source>
</evidence>
<keyword evidence="4" id="KW-0472">Membrane</keyword>
<gene>
    <name evidence="5" type="ORF">PPRIM_AZ9-3.1.T0830083</name>
</gene>
<proteinExistence type="predicted"/>
<feature type="transmembrane region" description="Helical" evidence="4">
    <location>
        <begin position="1039"/>
        <end position="1058"/>
    </location>
</feature>
<dbReference type="OMA" id="ECHECKL"/>
<reference evidence="5" key="1">
    <citation type="submission" date="2021-01" db="EMBL/GenBank/DDBJ databases">
        <authorList>
            <consortium name="Genoscope - CEA"/>
            <person name="William W."/>
        </authorList>
    </citation>
    <scope>NUCLEOTIDE SEQUENCE</scope>
</reference>
<name>A0A8S1NAR8_PARPR</name>
<feature type="transmembrane region" description="Helical" evidence="4">
    <location>
        <begin position="1070"/>
        <end position="1091"/>
    </location>
</feature>
<evidence type="ECO:0000256" key="3">
    <source>
        <dbReference type="ARBA" id="ARBA00023157"/>
    </source>
</evidence>
<dbReference type="PANTHER" id="PTHR38934:SF6">
    <property type="entry name" value="CHROMOSOME UNDETERMINED SCAFFOLD_176, WHOLE GENOME SHOTGUN SEQUENCE"/>
    <property type="match status" value="1"/>
</dbReference>
<dbReference type="Proteomes" id="UP000688137">
    <property type="component" value="Unassembled WGS sequence"/>
</dbReference>
<accession>A0A8S1NAR8</accession>
<keyword evidence="1" id="KW-0732">Signal</keyword>
<keyword evidence="4" id="KW-1133">Transmembrane helix</keyword>
<organism evidence="5 6">
    <name type="scientific">Paramecium primaurelia</name>
    <dbReference type="NCBI Taxonomy" id="5886"/>
    <lineage>
        <taxon>Eukaryota</taxon>
        <taxon>Sar</taxon>
        <taxon>Alveolata</taxon>
        <taxon>Ciliophora</taxon>
        <taxon>Intramacronucleata</taxon>
        <taxon>Oligohymenophorea</taxon>
        <taxon>Peniculida</taxon>
        <taxon>Parameciidae</taxon>
        <taxon>Paramecium</taxon>
    </lineage>
</organism>
<keyword evidence="3" id="KW-1015">Disulfide bond</keyword>
<keyword evidence="6" id="KW-1185">Reference proteome</keyword>
<keyword evidence="2" id="KW-0677">Repeat</keyword>
<dbReference type="PANTHER" id="PTHR38934">
    <property type="entry name" value="HYPHALLY REGULATED CELL WALL PROTEIN 1"/>
    <property type="match status" value="1"/>
</dbReference>
<dbReference type="Pfam" id="PF13948">
    <property type="entry name" value="DUF4215"/>
    <property type="match status" value="4"/>
</dbReference>
<feature type="transmembrane region" description="Helical" evidence="4">
    <location>
        <begin position="986"/>
        <end position="1003"/>
    </location>
</feature>
<evidence type="ECO:0000313" key="5">
    <source>
        <dbReference type="EMBL" id="CAD8089222.1"/>
    </source>
</evidence>
<feature type="transmembrane region" description="Helical" evidence="4">
    <location>
        <begin position="947"/>
        <end position="965"/>
    </location>
</feature>
<dbReference type="InterPro" id="IPR011936">
    <property type="entry name" value="Myxo_disulph_rpt"/>
</dbReference>
<sequence>MIQFTIIEATYTFVANNDGNFDDWVIYNSNSHLITNCGDQAILGGIDSFNEYTIISRMFNDLNPHYQIRLDFWIWIIDSNSITDIEIELDQQDYIESISSQLLQEVNYCGQDDNESIKKISFILTHTKQIGILFAKFKYNDQQRIQWGMQRMELNLDLCSLGCSYCTGHKESDCQNWQNLSFDFPINFFLNPITFLSSQIYEFSQYYECQRCDSTIIIEIVQTNSNTHILSNQQYIINEDIILQLYDDGSLKIILIEKYGIAEFNFRLFSRQEQYIQQTQIQYQIKYHEHENMYPFMPGCIYYLNKECIQCNDGWEFNKIDSLCQPICGNNKIEGYEACDDGNNKPYDGCFECKYQCIQDCMNCQNGICVQCTYGFKLDEYGKKCQPICGDGILVPHTSEYCDDGNQNRQDGCFNCMYECNLFCSICIQFECYQCEVGFYLKNGVCNPKCGDQIILPDFEECDDGNDKNDDGCHECKLVCDKGCEVCEQGKCQINCEQTYGIGFYYINEQCQSICGDSIITVTEEYDDGNNIQFDGCFNCQYSCEQNCLDCQQGSCLRYQNNCGKVKVQDQEQCDNGNEDQNEGCFNCFLEPGWKCEQIQKNDFCNLNTSPVFIYNYLSIWKNQQLVLFQFSQKIKVINGINLTESMILEVNNISKNQYQLTIIDKLEPLQDRVQDVYYLIQIEINSQIDFKPYLNIDLNATILNNDNDRIEESQYQLKLEVPQFLNQKEKQFSKKTKEINSYLIYIQIAIGIISLVLGQPTAFFEILDILQFFSYFKYICVSFPQNLEIFFEIGNLITISQIYVVINFEEIYEKIIPQYDITPQFGKFLIFGLNADLLSNTIPQMIQFLLIILCTISSNFIYRFIYFIVLNHQFVVCMTYLFSKINSKYIVAIKKLIYQGSRIFNRMRKHLNKKNVTNLMIINGWDLIFKSLLYLKSFDNYSLRNLISIILACFILAFYGFITLNQISNVQFQKKKKNMILEQQYESFNLIKQIIFLLALILIQTSDIIQIALMLAISLTSILVILTKRKNNQFQDFISIILQEGSILIFILSSLAYAKDFSSTLSYNIKLIIGWIHIFLFSFILILKIIRNAKNIIFMLQKIMASKKQQSFELKF</sequence>
<feature type="transmembrane region" description="Helical" evidence="4">
    <location>
        <begin position="1009"/>
        <end position="1027"/>
    </location>
</feature>
<evidence type="ECO:0000256" key="1">
    <source>
        <dbReference type="ARBA" id="ARBA00022729"/>
    </source>
</evidence>
<dbReference type="NCBIfam" id="TIGR02232">
    <property type="entry name" value="myxo_disulf_rpt"/>
    <property type="match status" value="3"/>
</dbReference>